<name>A0A9Q4Q1W8_9EURY</name>
<dbReference type="InterPro" id="IPR000639">
    <property type="entry name" value="Epox_hydrolase-like"/>
</dbReference>
<keyword evidence="4" id="KW-1185">Reference proteome</keyword>
<evidence type="ECO:0000313" key="4">
    <source>
        <dbReference type="Proteomes" id="UP001154061"/>
    </source>
</evidence>
<comment type="caution">
    <text evidence="3">The sequence shown here is derived from an EMBL/GenBank/DDBJ whole genome shotgun (WGS) entry which is preliminary data.</text>
</comment>
<dbReference type="SUPFAM" id="SSF53474">
    <property type="entry name" value="alpha/beta-Hydrolases"/>
    <property type="match status" value="1"/>
</dbReference>
<dbReference type="PRINTS" id="PR00412">
    <property type="entry name" value="EPOXHYDRLASE"/>
</dbReference>
<sequence>MSGTGVATIGDCRIAYRRAGTSGPPVVLCHGAGIDDATVSWRHTINALADDYRVYAIDWPEYGNSTGDVDHTVETYVDVLDGFLDTLPFESVSLAGISMGGGVALGYALENPDRVDRLALVDSYGLGGKLPSALQWKVLSQIPGMTQFGKIAASSSTRSVRMVLDSLVADAGSLPDRFIEDAREKLMEPGSIQAFEEFQNNELSFNGRVRTNFVDDLESLSAPTLLVHGKQDPLVPVEWSVRAADLIPDAELDLIDDCGHWTPRERPDRFNESLREWLPDPQYSPEPEYTKAGMPGVTRVTSD</sequence>
<dbReference type="InterPro" id="IPR000073">
    <property type="entry name" value="AB_hydrolase_1"/>
</dbReference>
<dbReference type="Proteomes" id="UP001154061">
    <property type="component" value="Unassembled WGS sequence"/>
</dbReference>
<feature type="domain" description="AB hydrolase-1" evidence="2">
    <location>
        <begin position="24"/>
        <end position="262"/>
    </location>
</feature>
<dbReference type="GO" id="GO:0016787">
    <property type="term" value="F:hydrolase activity"/>
    <property type="evidence" value="ECO:0007669"/>
    <property type="project" value="UniProtKB-KW"/>
</dbReference>
<dbReference type="RefSeq" id="WP_277523957.1">
    <property type="nucleotide sequence ID" value="NZ_JAMQOT010000008.1"/>
</dbReference>
<dbReference type="Pfam" id="PF00561">
    <property type="entry name" value="Abhydrolase_1"/>
    <property type="match status" value="1"/>
</dbReference>
<dbReference type="PRINTS" id="PR00111">
    <property type="entry name" value="ABHYDROLASE"/>
</dbReference>
<organism evidence="3 4">
    <name type="scientific">Natrinema salsiterrestre</name>
    <dbReference type="NCBI Taxonomy" id="2950540"/>
    <lineage>
        <taxon>Archaea</taxon>
        <taxon>Methanobacteriati</taxon>
        <taxon>Methanobacteriota</taxon>
        <taxon>Stenosarchaea group</taxon>
        <taxon>Halobacteria</taxon>
        <taxon>Halobacteriales</taxon>
        <taxon>Natrialbaceae</taxon>
        <taxon>Natrinema</taxon>
    </lineage>
</organism>
<gene>
    <name evidence="3" type="ORF">NDI89_19250</name>
</gene>
<keyword evidence="3" id="KW-0378">Hydrolase</keyword>
<feature type="region of interest" description="Disordered" evidence="1">
    <location>
        <begin position="272"/>
        <end position="303"/>
    </location>
</feature>
<dbReference type="Gene3D" id="3.40.50.1820">
    <property type="entry name" value="alpha/beta hydrolase"/>
    <property type="match status" value="1"/>
</dbReference>
<dbReference type="PANTHER" id="PTHR46438">
    <property type="entry name" value="ALPHA/BETA-HYDROLASES SUPERFAMILY PROTEIN"/>
    <property type="match status" value="1"/>
</dbReference>
<reference evidence="3" key="1">
    <citation type="submission" date="2022-06" db="EMBL/GenBank/DDBJ databases">
        <title>Natrinema sp. a new haloarchaeum isolate from saline soil.</title>
        <authorList>
            <person name="Strakova D."/>
            <person name="Galisteo C."/>
            <person name="Sanchez-Porro C."/>
            <person name="Ventosa A."/>
        </authorList>
    </citation>
    <scope>NUCLEOTIDE SEQUENCE</scope>
    <source>
        <strain evidence="3">S1CR25-10</strain>
    </source>
</reference>
<dbReference type="EMBL" id="JAMQOT010000008">
    <property type="protein sequence ID" value="MDF9747719.1"/>
    <property type="molecule type" value="Genomic_DNA"/>
</dbReference>
<evidence type="ECO:0000259" key="2">
    <source>
        <dbReference type="Pfam" id="PF00561"/>
    </source>
</evidence>
<protein>
    <submittedName>
        <fullName evidence="3">Alpha/beta hydrolase</fullName>
    </submittedName>
</protein>
<proteinExistence type="predicted"/>
<dbReference type="AlphaFoldDB" id="A0A9Q4Q1W8"/>
<evidence type="ECO:0000256" key="1">
    <source>
        <dbReference type="SAM" id="MobiDB-lite"/>
    </source>
</evidence>
<accession>A0A9Q4Q1W8</accession>
<dbReference type="InterPro" id="IPR029058">
    <property type="entry name" value="AB_hydrolase_fold"/>
</dbReference>
<evidence type="ECO:0000313" key="3">
    <source>
        <dbReference type="EMBL" id="MDF9747719.1"/>
    </source>
</evidence>